<sequence length="265" mass="30640">MSSSTSIIFAILSNRLEICLLLVLATVFTISYYYKIARRVARVHRVFFTWGVQMKRFLPLTSMLIFPVLGWLYALTNRPGAQVYSLVTDLDRAIPLVKAFVLPYSVWIFYIYICLIYFFIKDPAVYRRSLITYAICALMCYGIYLVFQTTVPRPPIDGTDPFTRLLGYVWGRDQPFNCFPSIHCFSSYMVMKALHSSNFRNRLNQTLIYGMSSLIIISTFFIKQHVIFDALGGIILADIVYRLVMRAERTASFRKAKPIAQRANM</sequence>
<evidence type="ECO:0000259" key="2">
    <source>
        <dbReference type="Pfam" id="PF14378"/>
    </source>
</evidence>
<name>A0A328UE36_9BACL</name>
<evidence type="ECO:0000313" key="3">
    <source>
        <dbReference type="EMBL" id="RAP78644.1"/>
    </source>
</evidence>
<reference evidence="3 4" key="1">
    <citation type="submission" date="2018-06" db="EMBL/GenBank/DDBJ databases">
        <title>Paenibacillus montanisoli sp. nov., isolated from mountain area soil.</title>
        <authorList>
            <person name="Wu M."/>
        </authorList>
    </citation>
    <scope>NUCLEOTIDE SEQUENCE [LARGE SCALE GENOMIC DNA]</scope>
    <source>
        <strain evidence="3 4">RA17</strain>
    </source>
</reference>
<feature type="transmembrane region" description="Helical" evidence="1">
    <location>
        <begin position="96"/>
        <end position="118"/>
    </location>
</feature>
<dbReference type="AlphaFoldDB" id="A0A328UE36"/>
<feature type="transmembrane region" description="Helical" evidence="1">
    <location>
        <begin position="130"/>
        <end position="147"/>
    </location>
</feature>
<evidence type="ECO:0000256" key="1">
    <source>
        <dbReference type="SAM" id="Phobius"/>
    </source>
</evidence>
<feature type="transmembrane region" description="Helical" evidence="1">
    <location>
        <begin position="227"/>
        <end position="245"/>
    </location>
</feature>
<proteinExistence type="predicted"/>
<dbReference type="SUPFAM" id="SSF48317">
    <property type="entry name" value="Acid phosphatase/Vanadium-dependent haloperoxidase"/>
    <property type="match status" value="1"/>
</dbReference>
<feature type="transmembrane region" description="Helical" evidence="1">
    <location>
        <begin position="57"/>
        <end position="76"/>
    </location>
</feature>
<dbReference type="EMBL" id="QLUW01000001">
    <property type="protein sequence ID" value="RAP78644.1"/>
    <property type="molecule type" value="Genomic_DNA"/>
</dbReference>
<evidence type="ECO:0000313" key="4">
    <source>
        <dbReference type="Proteomes" id="UP000249260"/>
    </source>
</evidence>
<comment type="caution">
    <text evidence="3">The sequence shown here is derived from an EMBL/GenBank/DDBJ whole genome shotgun (WGS) entry which is preliminary data.</text>
</comment>
<dbReference type="CDD" id="cd03386">
    <property type="entry name" value="PAP2_Aur1_like"/>
    <property type="match status" value="1"/>
</dbReference>
<keyword evidence="4" id="KW-1185">Reference proteome</keyword>
<keyword evidence="1" id="KW-0812">Transmembrane</keyword>
<organism evidence="3 4">
    <name type="scientific">Paenibacillus montanisoli</name>
    <dbReference type="NCBI Taxonomy" id="2081970"/>
    <lineage>
        <taxon>Bacteria</taxon>
        <taxon>Bacillati</taxon>
        <taxon>Bacillota</taxon>
        <taxon>Bacilli</taxon>
        <taxon>Bacillales</taxon>
        <taxon>Paenibacillaceae</taxon>
        <taxon>Paenibacillus</taxon>
    </lineage>
</organism>
<feature type="domain" description="Inositolphosphotransferase Aur1/Ipt1" evidence="2">
    <location>
        <begin position="91"/>
        <end position="241"/>
    </location>
</feature>
<dbReference type="InterPro" id="IPR026841">
    <property type="entry name" value="Aur1/Ipt1"/>
</dbReference>
<dbReference type="GO" id="GO:0016020">
    <property type="term" value="C:membrane"/>
    <property type="evidence" value="ECO:0007669"/>
    <property type="project" value="UniProtKB-SubCell"/>
</dbReference>
<feature type="transmembrane region" description="Helical" evidence="1">
    <location>
        <begin position="6"/>
        <end position="36"/>
    </location>
</feature>
<dbReference type="Proteomes" id="UP000249260">
    <property type="component" value="Unassembled WGS sequence"/>
</dbReference>
<keyword evidence="1" id="KW-1133">Transmembrane helix</keyword>
<dbReference type="OrthoDB" id="9790723at2"/>
<protein>
    <submittedName>
        <fullName evidence="3">Inositol phosphorylceramide synthase</fullName>
    </submittedName>
</protein>
<dbReference type="Pfam" id="PF14378">
    <property type="entry name" value="PAP2_3"/>
    <property type="match status" value="1"/>
</dbReference>
<gene>
    <name evidence="3" type="ORF">DL346_03820</name>
</gene>
<accession>A0A328UE36</accession>
<dbReference type="InterPro" id="IPR036938">
    <property type="entry name" value="PAP2/HPO_sf"/>
</dbReference>
<keyword evidence="1" id="KW-0472">Membrane</keyword>